<feature type="region of interest" description="Disordered" evidence="1">
    <location>
        <begin position="1"/>
        <end position="31"/>
    </location>
</feature>
<protein>
    <recommendedName>
        <fullName evidence="2">DUF6532 domain-containing protein</fullName>
    </recommendedName>
</protein>
<accession>A0A9P7G107</accession>
<dbReference type="OrthoDB" id="3237371at2759"/>
<organism evidence="3 4">
    <name type="scientific">Asterophora parasitica</name>
    <dbReference type="NCBI Taxonomy" id="117018"/>
    <lineage>
        <taxon>Eukaryota</taxon>
        <taxon>Fungi</taxon>
        <taxon>Dikarya</taxon>
        <taxon>Basidiomycota</taxon>
        <taxon>Agaricomycotina</taxon>
        <taxon>Agaricomycetes</taxon>
        <taxon>Agaricomycetidae</taxon>
        <taxon>Agaricales</taxon>
        <taxon>Tricholomatineae</taxon>
        <taxon>Lyophyllaceae</taxon>
        <taxon>Asterophora</taxon>
    </lineage>
</organism>
<reference evidence="3" key="1">
    <citation type="submission" date="2020-07" db="EMBL/GenBank/DDBJ databases">
        <authorList>
            <person name="Nieuwenhuis M."/>
            <person name="Van De Peppel L.J.J."/>
        </authorList>
    </citation>
    <scope>NUCLEOTIDE SEQUENCE</scope>
    <source>
        <strain evidence="3">AP01</strain>
        <tissue evidence="3">Mycelium</tissue>
    </source>
</reference>
<evidence type="ECO:0000313" key="3">
    <source>
        <dbReference type="EMBL" id="KAG5640083.1"/>
    </source>
</evidence>
<dbReference type="Proteomes" id="UP000775547">
    <property type="component" value="Unassembled WGS sequence"/>
</dbReference>
<feature type="region of interest" description="Disordered" evidence="1">
    <location>
        <begin position="312"/>
        <end position="357"/>
    </location>
</feature>
<keyword evidence="4" id="KW-1185">Reference proteome</keyword>
<feature type="compositionally biased region" description="Polar residues" evidence="1">
    <location>
        <begin position="1"/>
        <end position="23"/>
    </location>
</feature>
<dbReference type="EMBL" id="JABCKV010001242">
    <property type="protein sequence ID" value="KAG5640083.1"/>
    <property type="molecule type" value="Genomic_DNA"/>
</dbReference>
<dbReference type="InterPro" id="IPR045341">
    <property type="entry name" value="DUF6532"/>
</dbReference>
<reference evidence="3" key="2">
    <citation type="submission" date="2021-10" db="EMBL/GenBank/DDBJ databases">
        <title>Phylogenomics reveals ancestral predisposition of the termite-cultivated fungus Termitomyces towards a domesticated lifestyle.</title>
        <authorList>
            <person name="Auxier B."/>
            <person name="Grum-Grzhimaylo A."/>
            <person name="Cardenas M.E."/>
            <person name="Lodge J.D."/>
            <person name="Laessoe T."/>
            <person name="Pedersen O."/>
            <person name="Smith M.E."/>
            <person name="Kuyper T.W."/>
            <person name="Franco-Molano E.A."/>
            <person name="Baroni T.J."/>
            <person name="Aanen D.K."/>
        </authorList>
    </citation>
    <scope>NUCLEOTIDE SEQUENCE</scope>
    <source>
        <strain evidence="3">AP01</strain>
        <tissue evidence="3">Mycelium</tissue>
    </source>
</reference>
<evidence type="ECO:0000256" key="1">
    <source>
        <dbReference type="SAM" id="MobiDB-lite"/>
    </source>
</evidence>
<feature type="domain" description="DUF6532" evidence="2">
    <location>
        <begin position="109"/>
        <end position="261"/>
    </location>
</feature>
<sequence length="357" mass="39750">MSISSGPAESVPTSEGADTSDNESLAKVVPTTDVPEFVPPQQFLARPIRRRQDIRSSKDIPLALKDAFDNAFIPRVYEVFGTGTPWASVFEYERQISRLWLQVFPRVPFDSSGGELRKVVMKIVEDCLGAWRSKIGSVVMAVMEELKLPDSSPDYVADWAAWALSGTYKARPFYWHEYADASEDGSQPKVRKGMFQHPLILAGLAHHISVAAIPTVQRSKEHPRTALVMAIQAAIRAISRWTTGKFLAIARPLGDFAGENWNDDPKRHPRNYPQFPDGVIQGPTAVSNLTRIVDALSDNNWKAIIGAATKFTHGKRKPKQAHTTPLLTILQAPPRHLQRRDGVHHGHSKGHHGENRK</sequence>
<evidence type="ECO:0000313" key="4">
    <source>
        <dbReference type="Proteomes" id="UP000775547"/>
    </source>
</evidence>
<proteinExistence type="predicted"/>
<name>A0A9P7G107_9AGAR</name>
<dbReference type="AlphaFoldDB" id="A0A9P7G107"/>
<gene>
    <name evidence="3" type="ORF">DXG03_001283</name>
</gene>
<comment type="caution">
    <text evidence="3">The sequence shown here is derived from an EMBL/GenBank/DDBJ whole genome shotgun (WGS) entry which is preliminary data.</text>
</comment>
<evidence type="ECO:0000259" key="2">
    <source>
        <dbReference type="Pfam" id="PF20149"/>
    </source>
</evidence>
<dbReference type="Pfam" id="PF20149">
    <property type="entry name" value="DUF6532"/>
    <property type="match status" value="1"/>
</dbReference>